<keyword evidence="5 7" id="KW-0472">Membrane</keyword>
<evidence type="ECO:0000256" key="5">
    <source>
        <dbReference type="ARBA" id="ARBA00023136"/>
    </source>
</evidence>
<evidence type="ECO:0000313" key="9">
    <source>
        <dbReference type="EMBL" id="GEB17939.1"/>
    </source>
</evidence>
<dbReference type="PANTHER" id="PTHR33885:SF3">
    <property type="entry name" value="PHAGE SHOCK PROTEIN C"/>
    <property type="match status" value="1"/>
</dbReference>
<comment type="subcellular location">
    <subcellularLocation>
        <location evidence="1">Cell membrane</location>
        <topology evidence="1">Single-pass membrane protein</topology>
    </subcellularLocation>
</comment>
<feature type="transmembrane region" description="Helical" evidence="7">
    <location>
        <begin position="183"/>
        <end position="202"/>
    </location>
</feature>
<gene>
    <name evidence="9" type="ORF">AAU01_06940</name>
</gene>
<evidence type="ECO:0000256" key="2">
    <source>
        <dbReference type="ARBA" id="ARBA00022475"/>
    </source>
</evidence>
<dbReference type="EMBL" id="BJMD01000003">
    <property type="protein sequence ID" value="GEB17939.1"/>
    <property type="molecule type" value="Genomic_DNA"/>
</dbReference>
<evidence type="ECO:0000259" key="8">
    <source>
        <dbReference type="Pfam" id="PF04024"/>
    </source>
</evidence>
<feature type="compositionally biased region" description="Polar residues" evidence="6">
    <location>
        <begin position="250"/>
        <end position="275"/>
    </location>
</feature>
<feature type="domain" description="Phage shock protein PspC N-terminal" evidence="8">
    <location>
        <begin position="84"/>
        <end position="136"/>
    </location>
</feature>
<feature type="compositionally biased region" description="Low complexity" evidence="6">
    <location>
        <begin position="37"/>
        <end position="49"/>
    </location>
</feature>
<evidence type="ECO:0000256" key="4">
    <source>
        <dbReference type="ARBA" id="ARBA00022989"/>
    </source>
</evidence>
<evidence type="ECO:0000313" key="10">
    <source>
        <dbReference type="Proteomes" id="UP000317715"/>
    </source>
</evidence>
<dbReference type="RefSeq" id="WP_174754473.1">
    <property type="nucleotide sequence ID" value="NZ_BAAAWK010000001.1"/>
</dbReference>
<dbReference type="Proteomes" id="UP000317715">
    <property type="component" value="Unassembled WGS sequence"/>
</dbReference>
<accession>A0A4Y3NGV7</accession>
<dbReference type="AlphaFoldDB" id="A0A4Y3NGV7"/>
<proteinExistence type="predicted"/>
<feature type="transmembrane region" description="Helical" evidence="7">
    <location>
        <begin position="155"/>
        <end position="177"/>
    </location>
</feature>
<dbReference type="GO" id="GO:0005886">
    <property type="term" value="C:plasma membrane"/>
    <property type="evidence" value="ECO:0007669"/>
    <property type="project" value="UniProtKB-SubCell"/>
</dbReference>
<dbReference type="InterPro" id="IPR007168">
    <property type="entry name" value="Phageshock_PspC_N"/>
</dbReference>
<evidence type="ECO:0000256" key="7">
    <source>
        <dbReference type="SAM" id="Phobius"/>
    </source>
</evidence>
<protein>
    <recommendedName>
        <fullName evidence="8">Phage shock protein PspC N-terminal domain-containing protein</fullName>
    </recommendedName>
</protein>
<evidence type="ECO:0000256" key="6">
    <source>
        <dbReference type="SAM" id="MobiDB-lite"/>
    </source>
</evidence>
<organism evidence="9 10">
    <name type="scientific">Paenarthrobacter aurescens</name>
    <name type="common">Arthrobacter aurescens</name>
    <dbReference type="NCBI Taxonomy" id="43663"/>
    <lineage>
        <taxon>Bacteria</taxon>
        <taxon>Bacillati</taxon>
        <taxon>Actinomycetota</taxon>
        <taxon>Actinomycetes</taxon>
        <taxon>Micrococcales</taxon>
        <taxon>Micrococcaceae</taxon>
        <taxon>Paenarthrobacter</taxon>
    </lineage>
</organism>
<dbReference type="Pfam" id="PF04024">
    <property type="entry name" value="PspC"/>
    <property type="match status" value="1"/>
</dbReference>
<name>A0A4Y3NGV7_PAEAU</name>
<keyword evidence="4 7" id="KW-1133">Transmembrane helix</keyword>
<reference evidence="9 10" key="1">
    <citation type="submission" date="2019-06" db="EMBL/GenBank/DDBJ databases">
        <title>Whole genome shotgun sequence of Paenarthrobacter aurescens NBRC 12136.</title>
        <authorList>
            <person name="Hosoyama A."/>
            <person name="Uohara A."/>
            <person name="Ohji S."/>
            <person name="Ichikawa N."/>
        </authorList>
    </citation>
    <scope>NUCLEOTIDE SEQUENCE [LARGE SCALE GENOMIC DNA]</scope>
    <source>
        <strain evidence="9 10">NBRC 12136</strain>
    </source>
</reference>
<feature type="region of interest" description="Disordered" evidence="6">
    <location>
        <begin position="250"/>
        <end position="313"/>
    </location>
</feature>
<dbReference type="PANTHER" id="PTHR33885">
    <property type="entry name" value="PHAGE SHOCK PROTEIN C"/>
    <property type="match status" value="1"/>
</dbReference>
<feature type="compositionally biased region" description="Low complexity" evidence="6">
    <location>
        <begin position="303"/>
        <end position="313"/>
    </location>
</feature>
<feature type="transmembrane region" description="Helical" evidence="7">
    <location>
        <begin position="349"/>
        <end position="368"/>
    </location>
</feature>
<evidence type="ECO:0000256" key="3">
    <source>
        <dbReference type="ARBA" id="ARBA00022692"/>
    </source>
</evidence>
<keyword evidence="3 7" id="KW-0812">Transmembrane</keyword>
<feature type="transmembrane region" description="Helical" evidence="7">
    <location>
        <begin position="375"/>
        <end position="393"/>
    </location>
</feature>
<keyword evidence="2" id="KW-1003">Cell membrane</keyword>
<sequence>MNANSMNPEEPGTPGTAGGAGSSAQTGASTGAGGATSGTPSGTPGQSGAAPETGTEGATYPPAGNAPAASQQNFFDWIRSQGIRRGPDRWIGGVASGVAHRFGIDPLIVRGIFIVLALFAGVGVLLYGVAWALLPEPDGRIHVQEAAAGRWSGGMTGALITTIIGLPSLGRGFWGWGWDGLPGLFWTLFWMGGVFYLIYFLVQRNKASKGTPPVGPQNYSATPYSTSPGSTAYGTPTTYASGTATGTNTGVPVYGTSQPGSTSYGSPSAGTTHGQAGSYGPPPSGPSGPRPPYGPTPPQNWNPKPAAPKSKGPGAAIVSVSAGAALLAGGTLKALDAGNVIELGNSGNAVVWATGAAVLGLGILIAGLRGRTSGFLGFLAVVALIIGGIFNVIPRDGDRFTFHDVNWAPTSLEQARLGINVTGAQGQLDLSDLSLTPPLTSEVTIPVDATASNVTVIIPDDVPVEVRADMTFGNLNERGSDRGGRLQDERTLYNTEKPGANLVVEIDGTFSNVTIQEGN</sequence>
<dbReference type="GeneID" id="97301817"/>
<feature type="transmembrane region" description="Helical" evidence="7">
    <location>
        <begin position="107"/>
        <end position="134"/>
    </location>
</feature>
<evidence type="ECO:0000256" key="1">
    <source>
        <dbReference type="ARBA" id="ARBA00004162"/>
    </source>
</evidence>
<dbReference type="InterPro" id="IPR052027">
    <property type="entry name" value="PspC"/>
</dbReference>
<feature type="region of interest" description="Disordered" evidence="6">
    <location>
        <begin position="1"/>
        <end position="66"/>
    </location>
</feature>
<comment type="caution">
    <text evidence="9">The sequence shown here is derived from an EMBL/GenBank/DDBJ whole genome shotgun (WGS) entry which is preliminary data.</text>
</comment>
<feature type="compositionally biased region" description="Pro residues" evidence="6">
    <location>
        <begin position="280"/>
        <end position="300"/>
    </location>
</feature>
<feature type="transmembrane region" description="Helical" evidence="7">
    <location>
        <begin position="312"/>
        <end position="329"/>
    </location>
</feature>
<keyword evidence="10" id="KW-1185">Reference proteome</keyword>